<organism evidence="2 3">
    <name type="scientific">Phytophthora fragariae</name>
    <dbReference type="NCBI Taxonomy" id="53985"/>
    <lineage>
        <taxon>Eukaryota</taxon>
        <taxon>Sar</taxon>
        <taxon>Stramenopiles</taxon>
        <taxon>Oomycota</taxon>
        <taxon>Peronosporomycetes</taxon>
        <taxon>Peronosporales</taxon>
        <taxon>Peronosporaceae</taxon>
        <taxon>Phytophthora</taxon>
    </lineage>
</organism>
<evidence type="ECO:0000313" key="2">
    <source>
        <dbReference type="EMBL" id="KAE9173287.1"/>
    </source>
</evidence>
<evidence type="ECO:0000313" key="3">
    <source>
        <dbReference type="Proteomes" id="UP000476176"/>
    </source>
</evidence>
<comment type="caution">
    <text evidence="2">The sequence shown here is derived from an EMBL/GenBank/DDBJ whole genome shotgun (WGS) entry which is preliminary data.</text>
</comment>
<protein>
    <submittedName>
        <fullName evidence="2">Uncharacterized protein</fullName>
    </submittedName>
</protein>
<sequence>MQTLENVMFYCSLQIGSLLLLVFILHKQLGLSPIHQLAFVLEKQWDGIQIRLVFWVFYNVQASLQHYGYDYTFGWTMRCLVEVDPCNQKS</sequence>
<keyword evidence="1" id="KW-1133">Transmembrane helix</keyword>
<name>A0A6G0MM07_9STRA</name>
<accession>A0A6G0MM07</accession>
<reference evidence="2 3" key="1">
    <citation type="submission" date="2018-09" db="EMBL/GenBank/DDBJ databases">
        <title>Genomic investigation of the strawberry pathogen Phytophthora fragariae indicates pathogenicity is determined by transcriptional variation in three key races.</title>
        <authorList>
            <person name="Adams T.M."/>
            <person name="Armitage A.D."/>
            <person name="Sobczyk M.K."/>
            <person name="Bates H.J."/>
            <person name="Dunwell J.M."/>
            <person name="Nellist C.F."/>
            <person name="Harrison R.J."/>
        </authorList>
    </citation>
    <scope>NUCLEOTIDE SEQUENCE [LARGE SCALE GENOMIC DNA]</scope>
    <source>
        <strain evidence="2 3">BC-23</strain>
    </source>
</reference>
<gene>
    <name evidence="2" type="ORF">PF004_g27020</name>
</gene>
<dbReference type="AlphaFoldDB" id="A0A6G0MM07"/>
<feature type="transmembrane region" description="Helical" evidence="1">
    <location>
        <begin position="6"/>
        <end position="25"/>
    </location>
</feature>
<keyword evidence="1" id="KW-0472">Membrane</keyword>
<proteinExistence type="predicted"/>
<evidence type="ECO:0000256" key="1">
    <source>
        <dbReference type="SAM" id="Phobius"/>
    </source>
</evidence>
<dbReference type="Proteomes" id="UP000476176">
    <property type="component" value="Unassembled WGS sequence"/>
</dbReference>
<keyword evidence="1" id="KW-0812">Transmembrane</keyword>
<dbReference type="EMBL" id="QXGC01003764">
    <property type="protein sequence ID" value="KAE9173287.1"/>
    <property type="molecule type" value="Genomic_DNA"/>
</dbReference>